<dbReference type="InterPro" id="IPR041539">
    <property type="entry name" value="CxC5"/>
</dbReference>
<evidence type="ECO:0000259" key="1">
    <source>
        <dbReference type="Pfam" id="PF18718"/>
    </source>
</evidence>
<dbReference type="Pfam" id="PF18718">
    <property type="entry name" value="CxC5"/>
    <property type="match status" value="1"/>
</dbReference>
<evidence type="ECO:0000313" key="2">
    <source>
        <dbReference type="EMBL" id="KIJ92346.1"/>
    </source>
</evidence>
<protein>
    <recommendedName>
        <fullName evidence="1">CxC5 like cysteine cluster associated with KDZ domain-containing protein</fullName>
    </recommendedName>
</protein>
<name>A0A0C9X3V4_9AGAR</name>
<reference evidence="2 3" key="1">
    <citation type="submission" date="2014-04" db="EMBL/GenBank/DDBJ databases">
        <authorList>
            <consortium name="DOE Joint Genome Institute"/>
            <person name="Kuo A."/>
            <person name="Kohler A."/>
            <person name="Nagy L.G."/>
            <person name="Floudas D."/>
            <person name="Copeland A."/>
            <person name="Barry K.W."/>
            <person name="Cichocki N."/>
            <person name="Veneault-Fourrey C."/>
            <person name="LaButti K."/>
            <person name="Lindquist E.A."/>
            <person name="Lipzen A."/>
            <person name="Lundell T."/>
            <person name="Morin E."/>
            <person name="Murat C."/>
            <person name="Sun H."/>
            <person name="Tunlid A."/>
            <person name="Henrissat B."/>
            <person name="Grigoriev I.V."/>
            <person name="Hibbett D.S."/>
            <person name="Martin F."/>
            <person name="Nordberg H.P."/>
            <person name="Cantor M.N."/>
            <person name="Hua S.X."/>
        </authorList>
    </citation>
    <scope>NUCLEOTIDE SEQUENCE [LARGE SCALE GENOMIC DNA]</scope>
    <source>
        <strain evidence="2 3">LaAM-08-1</strain>
    </source>
</reference>
<reference evidence="3" key="2">
    <citation type="submission" date="2015-01" db="EMBL/GenBank/DDBJ databases">
        <title>Evolutionary Origins and Diversification of the Mycorrhizal Mutualists.</title>
        <authorList>
            <consortium name="DOE Joint Genome Institute"/>
            <consortium name="Mycorrhizal Genomics Consortium"/>
            <person name="Kohler A."/>
            <person name="Kuo A."/>
            <person name="Nagy L.G."/>
            <person name="Floudas D."/>
            <person name="Copeland A."/>
            <person name="Barry K.W."/>
            <person name="Cichocki N."/>
            <person name="Veneault-Fourrey C."/>
            <person name="LaButti K."/>
            <person name="Lindquist E.A."/>
            <person name="Lipzen A."/>
            <person name="Lundell T."/>
            <person name="Morin E."/>
            <person name="Murat C."/>
            <person name="Riley R."/>
            <person name="Ohm R."/>
            <person name="Sun H."/>
            <person name="Tunlid A."/>
            <person name="Henrissat B."/>
            <person name="Grigoriev I.V."/>
            <person name="Hibbett D.S."/>
            <person name="Martin F."/>
        </authorList>
    </citation>
    <scope>NUCLEOTIDE SEQUENCE [LARGE SCALE GENOMIC DNA]</scope>
    <source>
        <strain evidence="3">LaAM-08-1</strain>
    </source>
</reference>
<dbReference type="Proteomes" id="UP000054477">
    <property type="component" value="Unassembled WGS sequence"/>
</dbReference>
<organism evidence="2 3">
    <name type="scientific">Laccaria amethystina LaAM-08-1</name>
    <dbReference type="NCBI Taxonomy" id="1095629"/>
    <lineage>
        <taxon>Eukaryota</taxon>
        <taxon>Fungi</taxon>
        <taxon>Dikarya</taxon>
        <taxon>Basidiomycota</taxon>
        <taxon>Agaricomycotina</taxon>
        <taxon>Agaricomycetes</taxon>
        <taxon>Agaricomycetidae</taxon>
        <taxon>Agaricales</taxon>
        <taxon>Agaricineae</taxon>
        <taxon>Hydnangiaceae</taxon>
        <taxon>Laccaria</taxon>
    </lineage>
</organism>
<dbReference type="STRING" id="1095629.A0A0C9X3V4"/>
<gene>
    <name evidence="2" type="ORF">K443DRAFT_113758</name>
</gene>
<dbReference type="HOGENOM" id="CLU_074887_0_0_1"/>
<proteinExistence type="predicted"/>
<feature type="domain" description="CxC5 like cysteine cluster associated with KDZ" evidence="1">
    <location>
        <begin position="96"/>
        <end position="203"/>
    </location>
</feature>
<keyword evidence="3" id="KW-1185">Reference proteome</keyword>
<evidence type="ECO:0000313" key="3">
    <source>
        <dbReference type="Proteomes" id="UP000054477"/>
    </source>
</evidence>
<sequence length="310" mass="35145">NLTIDEVMAFARLAFHLKRDIIQPQLVNEACGLDIPPEILPVSISIFLSNAIEIPLDSVQDCWEILSDYAWSLSEAPLFKADYVTFKQFGWELGLTAVTIYPSSDVCTNMDCPCIVPLKKDMQQQAVVYTHNLGVQPAWYIHIYCPTCKTSYHNNYSVCDGIPTYLQVGEHQFVDHKVVKMWRNQMLLGWFSASNAAHLYTITLSEDEYLVSCGLSDRPTTDHVWDAFVILSLLEDHVSQGTLLTVPHTGNQCDWFKVAMEDRTSWIIMQGQPNAVQHVCDKCMRIFEGRDGQFHECQLTACVCTLILAL</sequence>
<dbReference type="OrthoDB" id="2956462at2759"/>
<feature type="non-terminal residue" evidence="2">
    <location>
        <position position="310"/>
    </location>
</feature>
<dbReference type="AlphaFoldDB" id="A0A0C9X3V4"/>
<accession>A0A0C9X3V4</accession>
<dbReference type="EMBL" id="KN838917">
    <property type="protein sequence ID" value="KIJ92346.1"/>
    <property type="molecule type" value="Genomic_DNA"/>
</dbReference>